<proteinExistence type="predicted"/>
<keyword evidence="4" id="KW-0378">Hydrolase</keyword>
<reference evidence="9" key="1">
    <citation type="submission" date="2021-01" db="EMBL/GenBank/DDBJ databases">
        <title>Whole genome shotgun sequence of Actinoplanes rishiriensis NBRC 108556.</title>
        <authorList>
            <person name="Komaki H."/>
            <person name="Tamura T."/>
        </authorList>
    </citation>
    <scope>NUCLEOTIDE SEQUENCE</scope>
    <source>
        <strain evidence="9">NBRC 108556</strain>
    </source>
</reference>
<keyword evidence="7" id="KW-0472">Membrane</keyword>
<evidence type="ECO:0000256" key="7">
    <source>
        <dbReference type="SAM" id="Phobius"/>
    </source>
</evidence>
<gene>
    <name evidence="9" type="ORF">Ari01nite_93650</name>
</gene>
<evidence type="ECO:0000259" key="8">
    <source>
        <dbReference type="Pfam" id="PF01435"/>
    </source>
</evidence>
<feature type="transmembrane region" description="Helical" evidence="7">
    <location>
        <begin position="664"/>
        <end position="689"/>
    </location>
</feature>
<feature type="transmembrane region" description="Helical" evidence="7">
    <location>
        <begin position="567"/>
        <end position="586"/>
    </location>
</feature>
<dbReference type="RefSeq" id="WP_203790859.1">
    <property type="nucleotide sequence ID" value="NZ_BOMV01000114.1"/>
</dbReference>
<feature type="transmembrane region" description="Helical" evidence="7">
    <location>
        <begin position="343"/>
        <end position="366"/>
    </location>
</feature>
<sequence>MIVSEVRRSPSPTRGRYLLLIVVLLLGGASAGVPTHHLLLGQRWKIETQACLAHAAAAVPHDPLLRSRLIDVCRAPIEHRLALFAVGGAVLMLAVALLLTWLLPHLLLRRMGERRPAPEALSVRAAAIASQLAVRRAPAVELGPWLLRQPFTVRAEGATRIVLPPGLNRRTTDQVDAVLRHETAHVAAGDVTLVWLTRSLFWALPMLLAVPVAIAVTRGEITDAFWLDYLARAALLWFGGYLLVRGIMRDREHEADTHAAAAGSAPALEELFTTARPPRPGRLRGLLAMHPSPARRLAVLHDPDRLRGMSGPTEAVASGLAVSVWSFGTTLLGWGLLGTPFAVYAAGVAGLAAGALLAATWGLALWSRPGPRPPVGATLGLAAGAAAGLRLGMDPAALAANQGVGNWWLYVLLPLAVAGAGGCVLALAAVPAGFGPLSPASAAAPDRPSPGRAAGADWRWWPMAWVVGTVMFAGGLWIGAGAAELVPLRTAAGVGDPIGVFWLIGFTSGWIVPAAVAMAALAVVVAVRLGRRRAGPVFGAGLIVGGTAFAVRWLVPTSEDGAYESAALDWWTAAAAGCTVVLALLFRRGATGLGEAMLAAPVAALTVSAGVLLRFLGDWDDPVAAAGVYFSRPLAMIVLVTLAVAVLAGLLPAREAPSGRRFRWSVAVLAVLTGLVVLGLLLADGYFLVPAR</sequence>
<comment type="cofactor">
    <cofactor evidence="1">
        <name>Zn(2+)</name>
        <dbReference type="ChEBI" id="CHEBI:29105"/>
    </cofactor>
</comment>
<keyword evidence="6" id="KW-0482">Metalloprotease</keyword>
<evidence type="ECO:0000256" key="5">
    <source>
        <dbReference type="ARBA" id="ARBA00022833"/>
    </source>
</evidence>
<evidence type="ECO:0000256" key="2">
    <source>
        <dbReference type="ARBA" id="ARBA00022670"/>
    </source>
</evidence>
<feature type="domain" description="Peptidase M48" evidence="8">
    <location>
        <begin position="161"/>
        <end position="302"/>
    </location>
</feature>
<evidence type="ECO:0000256" key="1">
    <source>
        <dbReference type="ARBA" id="ARBA00001947"/>
    </source>
</evidence>
<evidence type="ECO:0000313" key="9">
    <source>
        <dbReference type="EMBL" id="GIF01901.1"/>
    </source>
</evidence>
<feature type="transmembrane region" description="Helical" evidence="7">
    <location>
        <begin position="373"/>
        <end position="392"/>
    </location>
</feature>
<organism evidence="9 10">
    <name type="scientific">Paractinoplanes rishiriensis</name>
    <dbReference type="NCBI Taxonomy" id="1050105"/>
    <lineage>
        <taxon>Bacteria</taxon>
        <taxon>Bacillati</taxon>
        <taxon>Actinomycetota</taxon>
        <taxon>Actinomycetes</taxon>
        <taxon>Micromonosporales</taxon>
        <taxon>Micromonosporaceae</taxon>
        <taxon>Paractinoplanes</taxon>
    </lineage>
</organism>
<keyword evidence="2" id="KW-0645">Protease</keyword>
<feature type="transmembrane region" description="Helical" evidence="7">
    <location>
        <begin position="537"/>
        <end position="555"/>
    </location>
</feature>
<comment type="caution">
    <text evidence="9">The sequence shown here is derived from an EMBL/GenBank/DDBJ whole genome shotgun (WGS) entry which is preliminary data.</text>
</comment>
<feature type="transmembrane region" description="Helical" evidence="7">
    <location>
        <begin position="224"/>
        <end position="244"/>
    </location>
</feature>
<feature type="transmembrane region" description="Helical" evidence="7">
    <location>
        <begin position="81"/>
        <end position="108"/>
    </location>
</feature>
<accession>A0A919N1N2</accession>
<dbReference type="GO" id="GO:0006508">
    <property type="term" value="P:proteolysis"/>
    <property type="evidence" value="ECO:0007669"/>
    <property type="project" value="UniProtKB-KW"/>
</dbReference>
<feature type="transmembrane region" description="Helical" evidence="7">
    <location>
        <begin position="460"/>
        <end position="480"/>
    </location>
</feature>
<feature type="transmembrane region" description="Helical" evidence="7">
    <location>
        <begin position="500"/>
        <end position="525"/>
    </location>
</feature>
<dbReference type="GO" id="GO:0046872">
    <property type="term" value="F:metal ion binding"/>
    <property type="evidence" value="ECO:0007669"/>
    <property type="project" value="UniProtKB-KW"/>
</dbReference>
<dbReference type="InterPro" id="IPR001915">
    <property type="entry name" value="Peptidase_M48"/>
</dbReference>
<keyword evidence="5" id="KW-0862">Zinc</keyword>
<dbReference type="Proteomes" id="UP000636960">
    <property type="component" value="Unassembled WGS sequence"/>
</dbReference>
<keyword evidence="10" id="KW-1185">Reference proteome</keyword>
<evidence type="ECO:0000256" key="3">
    <source>
        <dbReference type="ARBA" id="ARBA00022723"/>
    </source>
</evidence>
<evidence type="ECO:0000313" key="10">
    <source>
        <dbReference type="Proteomes" id="UP000636960"/>
    </source>
</evidence>
<protein>
    <recommendedName>
        <fullName evidence="8">Peptidase M48 domain-containing protein</fullName>
    </recommendedName>
</protein>
<feature type="transmembrane region" description="Helical" evidence="7">
    <location>
        <begin position="407"/>
        <end position="430"/>
    </location>
</feature>
<dbReference type="EMBL" id="BOMV01000114">
    <property type="protein sequence ID" value="GIF01901.1"/>
    <property type="molecule type" value="Genomic_DNA"/>
</dbReference>
<evidence type="ECO:0000256" key="4">
    <source>
        <dbReference type="ARBA" id="ARBA00022801"/>
    </source>
</evidence>
<name>A0A919N1N2_9ACTN</name>
<dbReference type="Pfam" id="PF01435">
    <property type="entry name" value="Peptidase_M48"/>
    <property type="match status" value="1"/>
</dbReference>
<keyword evidence="7" id="KW-0812">Transmembrane</keyword>
<keyword evidence="3" id="KW-0479">Metal-binding</keyword>
<dbReference type="GO" id="GO:0004222">
    <property type="term" value="F:metalloendopeptidase activity"/>
    <property type="evidence" value="ECO:0007669"/>
    <property type="project" value="InterPro"/>
</dbReference>
<dbReference type="AlphaFoldDB" id="A0A919N1N2"/>
<feature type="transmembrane region" description="Helical" evidence="7">
    <location>
        <begin position="315"/>
        <end position="337"/>
    </location>
</feature>
<feature type="transmembrane region" description="Helical" evidence="7">
    <location>
        <begin position="629"/>
        <end position="652"/>
    </location>
</feature>
<feature type="transmembrane region" description="Helical" evidence="7">
    <location>
        <begin position="200"/>
        <end position="218"/>
    </location>
</feature>
<evidence type="ECO:0000256" key="6">
    <source>
        <dbReference type="ARBA" id="ARBA00023049"/>
    </source>
</evidence>
<keyword evidence="7" id="KW-1133">Transmembrane helix</keyword>
<feature type="transmembrane region" description="Helical" evidence="7">
    <location>
        <begin position="598"/>
        <end position="617"/>
    </location>
</feature>